<dbReference type="STRING" id="483219.LILAB_22130"/>
<proteinExistence type="predicted"/>
<dbReference type="HOGENOM" id="CLU_250454_0_0_7"/>
<reference evidence="1 2" key="1">
    <citation type="journal article" date="2011" name="J. Bacteriol.">
        <title>Genome sequence of the halotolerant marine bacterium Myxococcus fulvus HW-1.</title>
        <authorList>
            <person name="Li Z.F."/>
            <person name="Li X."/>
            <person name="Liu H."/>
            <person name="Liu X."/>
            <person name="Han K."/>
            <person name="Wu Z.H."/>
            <person name="Hu W."/>
            <person name="Li F.F."/>
            <person name="Li Y.Z."/>
        </authorList>
    </citation>
    <scope>NUCLEOTIDE SEQUENCE [LARGE SCALE GENOMIC DNA]</scope>
    <source>
        <strain evidence="2">ATCC BAA-855 / HW-1</strain>
    </source>
</reference>
<organism evidence="1 2">
    <name type="scientific">Myxococcus fulvus (strain ATCC BAA-855 / HW-1)</name>
    <dbReference type="NCBI Taxonomy" id="483219"/>
    <lineage>
        <taxon>Bacteria</taxon>
        <taxon>Pseudomonadati</taxon>
        <taxon>Myxococcota</taxon>
        <taxon>Myxococcia</taxon>
        <taxon>Myxococcales</taxon>
        <taxon>Cystobacterineae</taxon>
        <taxon>Myxococcaceae</taxon>
        <taxon>Myxococcus</taxon>
    </lineage>
</organism>
<dbReference type="Gene3D" id="1.25.40.10">
    <property type="entry name" value="Tetratricopeptide repeat domain"/>
    <property type="match status" value="1"/>
</dbReference>
<evidence type="ECO:0000313" key="2">
    <source>
        <dbReference type="Proteomes" id="UP000000488"/>
    </source>
</evidence>
<dbReference type="SUPFAM" id="SSF48452">
    <property type="entry name" value="TPR-like"/>
    <property type="match status" value="1"/>
</dbReference>
<dbReference type="SUPFAM" id="SSF50969">
    <property type="entry name" value="YVTN repeat-like/Quinoprotein amine dehydrogenase"/>
    <property type="match status" value="1"/>
</dbReference>
<protein>
    <submittedName>
        <fullName evidence="1">Uncharacterized protein</fullName>
    </submittedName>
</protein>
<accession>F8CIQ9</accession>
<dbReference type="SMART" id="SM00028">
    <property type="entry name" value="TPR"/>
    <property type="match status" value="3"/>
</dbReference>
<dbReference type="InterPro" id="IPR011990">
    <property type="entry name" value="TPR-like_helical_dom_sf"/>
</dbReference>
<dbReference type="Proteomes" id="UP000000488">
    <property type="component" value="Chromosome"/>
</dbReference>
<dbReference type="EMBL" id="CP002830">
    <property type="protein sequence ID" value="AEI66325.1"/>
    <property type="molecule type" value="Genomic_DNA"/>
</dbReference>
<sequence>MTPRALHHVRLPELASDWPAELAALIEARLDSDVPAEELRTIVLAPTPDRLRLGVWLGVEWASYPYADDPSEAAGFVSLTPWLDTLDTLARGERSLPAPRGWAPTPPLQFEDATRDASFRAWWLELHRALVASAIELGTQRLAGRFHQPVGVFVSTDASEAQLVAFCHPRGAPLWPLREHRKEHGYGSAYPHASLEGDQLVIFYPEGEGDEEGPPSIRTWTHAQVVRAHEVRDEHELAVRFEGEDFDVTFSPGHTHPEAGGPGHHDTLAALSAFFAASGKLEVDGGASTRLPSDAAALAAALAERPQPQEQLDFVTSLSRALGSERVWALISGLELPAQTRAAIHRELATTALDASDWASALAHVGLLSGKDRWSWVEARALTGLGRWEDVLRVAKEDDEHAERALALGSLGRVGEALALVADRTDGNALAARALLELRSDAPKASATLREALADGVRGHLLAHVGAARELLPVLRTHQAFEAAVRASREACQRLPAEELELGEARALPVEPATRVLAAPLEGDDEAEEAPRLRTALERPDGWWVADAKGALFEHPAGGDARRLATFPSEIDGLAAVPAGVVASAGSTLVLLDAAGQPRATVHSPSAGDGPMAAYGTLLACASGAIVNLYRVDDAALVWLAPLALPCGRRISQLGFTGAGRLLVAAGANLALFDVIEPSRPVPLRQWKNAPELLHTGEGTAALTDDEWVWLVELGDTPRCTRKVHVGPSPLVATSDAAPLAFAARGRVVEVLGETAREVMTLGPDGYRLEPTAISLRAGHATAVTRERVLALSPLPFDAAELRARVAAHVPRLREWLDTRMEALRQEGVPAEDGTRAPLGGVVLQWFDGWAGLRGQPPCSVVSIGYENNERLTFEAPGERAAPPGATPPSEAEAQQARALDDAWTQLAMQERLRACRAYLHEAARAFAGRASARTLFFALDTDVRLEIIDIVAGGGDAGPMRAAGSARAERSLREVLSAPRWYAALPHLVARARRDAAFRAEVLALFEEEGLTAAGRITRELLDVDPEGCARAWLTVAARDLDEGLPGLRALAKRGHAGARARLEALLDSEDAYHALAAREALGRVDEDAAVPQLGRYLGSLEAHDDVPVKVLAAMGEARLERLRGELLATLERLEGDEALLVPLVRSGWTPDAQVVEKGNRARASDDDFAASLFADEEQDAPASAVRLWVARRIATALEGDGPLWPADVPLEKSRAGWQHFFTLAWPLWESRGLLPRLHEVLPARSRAGDAELAFQVLYQSVLRGDARAQALGSALATGEPSEGRHAEVTRLARLARLQFGWSLVKATRLDEARRVADAALAEAPEDGQVLFFDARVAWLERGDPTAALERLEPALRAACDEVGRARLLNLKGAALEALGRTAEALDWFHKAFTANEAAVDTATGKAGDPAMSHAILSNIAEAHWKLGQRDEARRYAEQAARRGSSTEIVKEILAAMREGGAEPR</sequence>
<dbReference type="InterPro" id="IPR011044">
    <property type="entry name" value="Quino_amine_DH_bsu"/>
</dbReference>
<gene>
    <name evidence="1" type="ordered locus">LILAB_22130</name>
</gene>
<evidence type="ECO:0000313" key="1">
    <source>
        <dbReference type="EMBL" id="AEI66325.1"/>
    </source>
</evidence>
<dbReference type="InterPro" id="IPR019734">
    <property type="entry name" value="TPR_rpt"/>
</dbReference>
<name>F8CIQ9_MYXFH</name>
<dbReference type="KEGG" id="mfu:LILAB_22130"/>